<evidence type="ECO:0000256" key="6">
    <source>
        <dbReference type="ARBA" id="ARBA00047941"/>
    </source>
</evidence>
<keyword evidence="1 10" id="KW-0808">Transferase</keyword>
<evidence type="ECO:0000256" key="7">
    <source>
        <dbReference type="ARBA" id="ARBA00047943"/>
    </source>
</evidence>
<name>A0A6J4SVM0_9ACTN</name>
<accession>A0A6J4SVM0</accession>
<evidence type="ECO:0000256" key="2">
    <source>
        <dbReference type="ARBA" id="ARBA00022691"/>
    </source>
</evidence>
<dbReference type="PANTHER" id="PTHR43675">
    <property type="entry name" value="ARSENITE METHYLTRANSFERASE"/>
    <property type="match status" value="1"/>
</dbReference>
<dbReference type="NCBIfam" id="NF008823">
    <property type="entry name" value="PRK11873.1"/>
    <property type="match status" value="1"/>
</dbReference>
<dbReference type="InterPro" id="IPR029063">
    <property type="entry name" value="SAM-dependent_MTases_sf"/>
</dbReference>
<evidence type="ECO:0000256" key="8">
    <source>
        <dbReference type="ARBA" id="ARBA00048428"/>
    </source>
</evidence>
<evidence type="ECO:0000256" key="4">
    <source>
        <dbReference type="ARBA" id="ARBA00034521"/>
    </source>
</evidence>
<evidence type="ECO:0000256" key="3">
    <source>
        <dbReference type="ARBA" id="ARBA00034487"/>
    </source>
</evidence>
<keyword evidence="10" id="KW-0489">Methyltransferase</keyword>
<dbReference type="SUPFAM" id="SSF53335">
    <property type="entry name" value="S-adenosyl-L-methionine-dependent methyltransferases"/>
    <property type="match status" value="1"/>
</dbReference>
<dbReference type="Gene3D" id="3.40.50.150">
    <property type="entry name" value="Vaccinia Virus protein VP39"/>
    <property type="match status" value="1"/>
</dbReference>
<dbReference type="GO" id="GO:0030791">
    <property type="term" value="F:arsenite methyltransferase activity"/>
    <property type="evidence" value="ECO:0007669"/>
    <property type="project" value="UniProtKB-EC"/>
</dbReference>
<protein>
    <recommendedName>
        <fullName evidence="5">Arsenite methyltransferase</fullName>
        <ecNumber evidence="4">2.1.1.137</ecNumber>
    </recommendedName>
</protein>
<dbReference type="EC" id="2.1.1.137" evidence="4"/>
<dbReference type="EMBL" id="CADCVR010000076">
    <property type="protein sequence ID" value="CAA9506726.1"/>
    <property type="molecule type" value="Genomic_DNA"/>
</dbReference>
<comment type="catalytic activity">
    <reaction evidence="8">
        <text>arsenic triglutathione + 3 [thioredoxin]-dithiol + 3 S-adenosyl-L-methionine = trimethylarsine + 3 [thioredoxin]-disulfide + 3 glutathione + 3 S-adenosyl-L-homocysteine + 3 H(+)</text>
        <dbReference type="Rhea" id="RHEA:69432"/>
        <dbReference type="Rhea" id="RHEA-COMP:10698"/>
        <dbReference type="Rhea" id="RHEA-COMP:10700"/>
        <dbReference type="ChEBI" id="CHEBI:15378"/>
        <dbReference type="ChEBI" id="CHEBI:27130"/>
        <dbReference type="ChEBI" id="CHEBI:29950"/>
        <dbReference type="ChEBI" id="CHEBI:50058"/>
        <dbReference type="ChEBI" id="CHEBI:57856"/>
        <dbReference type="ChEBI" id="CHEBI:57925"/>
        <dbReference type="ChEBI" id="CHEBI:59789"/>
        <dbReference type="ChEBI" id="CHEBI:183640"/>
        <dbReference type="EC" id="2.1.1.137"/>
    </reaction>
</comment>
<comment type="catalytic activity">
    <reaction evidence="7">
        <text>arsenic triglutathione + 2 [thioredoxin]-dithiol + 2 S-adenosyl-L-methionine + H2O = dimethylarsinous acid + 2 [thioredoxin]-disulfide + 3 glutathione + 2 S-adenosyl-L-homocysteine + 2 H(+)</text>
        <dbReference type="Rhea" id="RHEA:69464"/>
        <dbReference type="Rhea" id="RHEA-COMP:10698"/>
        <dbReference type="Rhea" id="RHEA-COMP:10700"/>
        <dbReference type="ChEBI" id="CHEBI:15377"/>
        <dbReference type="ChEBI" id="CHEBI:15378"/>
        <dbReference type="ChEBI" id="CHEBI:23808"/>
        <dbReference type="ChEBI" id="CHEBI:29950"/>
        <dbReference type="ChEBI" id="CHEBI:50058"/>
        <dbReference type="ChEBI" id="CHEBI:57856"/>
        <dbReference type="ChEBI" id="CHEBI:57925"/>
        <dbReference type="ChEBI" id="CHEBI:59789"/>
        <dbReference type="ChEBI" id="CHEBI:183640"/>
        <dbReference type="EC" id="2.1.1.137"/>
    </reaction>
</comment>
<dbReference type="InterPro" id="IPR026669">
    <property type="entry name" value="Arsenite_MeTrfase-like"/>
</dbReference>
<dbReference type="InterPro" id="IPR025714">
    <property type="entry name" value="Methyltranfer_dom"/>
</dbReference>
<dbReference type="Pfam" id="PF13847">
    <property type="entry name" value="Methyltransf_31"/>
    <property type="match status" value="1"/>
</dbReference>
<proteinExistence type="inferred from homology"/>
<comment type="similarity">
    <text evidence="3">Belongs to the methyltransferase superfamily. Arsenite methyltransferase family.</text>
</comment>
<keyword evidence="2" id="KW-0949">S-adenosyl-L-methionine</keyword>
<feature type="domain" description="Methyltransferase" evidence="9">
    <location>
        <begin position="91"/>
        <end position="232"/>
    </location>
</feature>
<organism evidence="10">
    <name type="scientific">uncultured Solirubrobacteraceae bacterium</name>
    <dbReference type="NCBI Taxonomy" id="1162706"/>
    <lineage>
        <taxon>Bacteria</taxon>
        <taxon>Bacillati</taxon>
        <taxon>Actinomycetota</taxon>
        <taxon>Thermoleophilia</taxon>
        <taxon>Solirubrobacterales</taxon>
        <taxon>Solirubrobacteraceae</taxon>
        <taxon>environmental samples</taxon>
    </lineage>
</organism>
<evidence type="ECO:0000256" key="1">
    <source>
        <dbReference type="ARBA" id="ARBA00022679"/>
    </source>
</evidence>
<sequence length="315" mass="31373">MNGSTNIDGSGGDVREAVRERYAAAARATASGAGAGESCCGPAPVVLDDAAGTQVFGDVLYGAREAGDAPGAAVAASLGCGVPTAVAELRPGDVVLDLGSGAGADVLISARRVAPTGRAIGLDMTDEMLDLARANATAAGATNVEWLKGHIEDIPLPDASVDVVISNCVINLSGDKDRVLREAARVLRPGGRFAVSDVIADPDMDAATRADMAQWTGCIAGALTREQFERSLVGAGLVDVELVEGHRVHEHAASAIVRATKPPARAVGLAEATSACGSDAAQASCCEGETESSCCGTATAAAGSCGCSAGGRQQG</sequence>
<dbReference type="PANTHER" id="PTHR43675:SF8">
    <property type="entry name" value="ARSENITE METHYLTRANSFERASE"/>
    <property type="match status" value="1"/>
</dbReference>
<evidence type="ECO:0000259" key="9">
    <source>
        <dbReference type="Pfam" id="PF13847"/>
    </source>
</evidence>
<dbReference type="AlphaFoldDB" id="A0A6J4SVM0"/>
<evidence type="ECO:0000313" key="10">
    <source>
        <dbReference type="EMBL" id="CAA9506726.1"/>
    </source>
</evidence>
<reference evidence="10" key="1">
    <citation type="submission" date="2020-02" db="EMBL/GenBank/DDBJ databases">
        <authorList>
            <person name="Meier V. D."/>
        </authorList>
    </citation>
    <scope>NUCLEOTIDE SEQUENCE</scope>
    <source>
        <strain evidence="10">AVDCRST_MAG53</strain>
    </source>
</reference>
<dbReference type="GO" id="GO:0032259">
    <property type="term" value="P:methylation"/>
    <property type="evidence" value="ECO:0007669"/>
    <property type="project" value="UniProtKB-KW"/>
</dbReference>
<gene>
    <name evidence="10" type="ORF">AVDCRST_MAG53-2472</name>
</gene>
<evidence type="ECO:0000256" key="5">
    <source>
        <dbReference type="ARBA" id="ARBA00034545"/>
    </source>
</evidence>
<dbReference type="CDD" id="cd02440">
    <property type="entry name" value="AdoMet_MTases"/>
    <property type="match status" value="1"/>
</dbReference>
<comment type="catalytic activity">
    <reaction evidence="6">
        <text>arsenic triglutathione + [thioredoxin]-dithiol + S-adenosyl-L-methionine + 2 H2O = methylarsonous acid + [thioredoxin]-disulfide + 3 glutathione + S-adenosyl-L-homocysteine + H(+)</text>
        <dbReference type="Rhea" id="RHEA:69460"/>
        <dbReference type="Rhea" id="RHEA-COMP:10698"/>
        <dbReference type="Rhea" id="RHEA-COMP:10700"/>
        <dbReference type="ChEBI" id="CHEBI:15377"/>
        <dbReference type="ChEBI" id="CHEBI:15378"/>
        <dbReference type="ChEBI" id="CHEBI:17826"/>
        <dbReference type="ChEBI" id="CHEBI:29950"/>
        <dbReference type="ChEBI" id="CHEBI:50058"/>
        <dbReference type="ChEBI" id="CHEBI:57856"/>
        <dbReference type="ChEBI" id="CHEBI:57925"/>
        <dbReference type="ChEBI" id="CHEBI:59789"/>
        <dbReference type="ChEBI" id="CHEBI:183640"/>
        <dbReference type="EC" id="2.1.1.137"/>
    </reaction>
</comment>